<keyword evidence="5" id="KW-0349">Heme</keyword>
<dbReference type="GO" id="GO:0020037">
    <property type="term" value="F:heme binding"/>
    <property type="evidence" value="ECO:0007669"/>
    <property type="project" value="InterPro"/>
</dbReference>
<gene>
    <name evidence="6" type="ORF">HYALB_00013761</name>
</gene>
<dbReference type="GO" id="GO:0004497">
    <property type="term" value="F:monooxygenase activity"/>
    <property type="evidence" value="ECO:0007669"/>
    <property type="project" value="InterPro"/>
</dbReference>
<dbReference type="InterPro" id="IPR001128">
    <property type="entry name" value="Cyt_P450"/>
</dbReference>
<dbReference type="Gene3D" id="1.10.630.10">
    <property type="entry name" value="Cytochrome P450"/>
    <property type="match status" value="1"/>
</dbReference>
<comment type="similarity">
    <text evidence="2">Belongs to the cytochrome P450 family.</text>
</comment>
<evidence type="ECO:0000256" key="1">
    <source>
        <dbReference type="ARBA" id="ARBA00001971"/>
    </source>
</evidence>
<dbReference type="AlphaFoldDB" id="A0A9N9LXX7"/>
<dbReference type="PANTHER" id="PTHR24305:SF180">
    <property type="entry name" value="P450, PUTATIVE (EUROFUNG)-RELATED"/>
    <property type="match status" value="1"/>
</dbReference>
<dbReference type="InterPro" id="IPR050121">
    <property type="entry name" value="Cytochrome_P450_monoxygenase"/>
</dbReference>
<dbReference type="InterPro" id="IPR002403">
    <property type="entry name" value="Cyt_P450_E_grp-IV"/>
</dbReference>
<proteinExistence type="inferred from homology"/>
<evidence type="ECO:0000313" key="6">
    <source>
        <dbReference type="EMBL" id="CAG8980606.1"/>
    </source>
</evidence>
<dbReference type="EMBL" id="CAJVRM010000399">
    <property type="protein sequence ID" value="CAG8980606.1"/>
    <property type="molecule type" value="Genomic_DNA"/>
</dbReference>
<protein>
    <recommendedName>
        <fullName evidence="8">Pisatin demethylase</fullName>
    </recommendedName>
</protein>
<keyword evidence="4 5" id="KW-0408">Iron</keyword>
<evidence type="ECO:0000256" key="3">
    <source>
        <dbReference type="ARBA" id="ARBA00022723"/>
    </source>
</evidence>
<dbReference type="SUPFAM" id="SSF48264">
    <property type="entry name" value="Cytochrome P450"/>
    <property type="match status" value="1"/>
</dbReference>
<keyword evidence="3 5" id="KW-0479">Metal-binding</keyword>
<accession>A0A9N9LXX7</accession>
<evidence type="ECO:0000256" key="4">
    <source>
        <dbReference type="ARBA" id="ARBA00023004"/>
    </source>
</evidence>
<sequence length="414" mass="46682">LHGKHGPAVRIGPNVVSLSDPHLIKTVYSTRGNFLKSDFYSVNAVVQDGHTIQNVFGTRSNAFHAKYMKPIQKLYSMKNILEMEDAISKTIILCCEQLELRFVNGMNAGKTCDIADWIAYLSWDVVGEITFSKEMDFLKSGVDVRDTILTAESIMHYFGTVGQMPVLDTWLGKNPWSPIKFRTFNNVAGYCVERLIDRVSTSNESKSPHDFLNSFIEAKAVNPEIITDNEVVGYLLLNMLAGADITAISQKAIVYQVLKNPSLQAVIKEALRIHPPVGQTLERIVPAQGLGLPDGRVIPSGTIVGMNPWVVTRNKEIHGEDVEVFRPERWLKSEDESEDTAEARLKILKDVDFIFGGGNRVCTGKNLALTEMSKVTATLFGRYEMEPVKQDWKVHYWWFVFTDKIRIKLSRRNL</sequence>
<feature type="binding site" description="axial binding residue" evidence="5">
    <location>
        <position position="362"/>
    </location>
    <ligand>
        <name>heme</name>
        <dbReference type="ChEBI" id="CHEBI:30413"/>
    </ligand>
    <ligandPart>
        <name>Fe</name>
        <dbReference type="ChEBI" id="CHEBI:18248"/>
    </ligandPart>
</feature>
<organism evidence="6 7">
    <name type="scientific">Hymenoscyphus albidus</name>
    <dbReference type="NCBI Taxonomy" id="595503"/>
    <lineage>
        <taxon>Eukaryota</taxon>
        <taxon>Fungi</taxon>
        <taxon>Dikarya</taxon>
        <taxon>Ascomycota</taxon>
        <taxon>Pezizomycotina</taxon>
        <taxon>Leotiomycetes</taxon>
        <taxon>Helotiales</taxon>
        <taxon>Helotiaceae</taxon>
        <taxon>Hymenoscyphus</taxon>
    </lineage>
</organism>
<name>A0A9N9LXX7_9HELO</name>
<dbReference type="Pfam" id="PF00067">
    <property type="entry name" value="p450"/>
    <property type="match status" value="1"/>
</dbReference>
<comment type="caution">
    <text evidence="6">The sequence shown here is derived from an EMBL/GenBank/DDBJ whole genome shotgun (WGS) entry which is preliminary data.</text>
</comment>
<dbReference type="CDD" id="cd11060">
    <property type="entry name" value="CYP57A1-like"/>
    <property type="match status" value="1"/>
</dbReference>
<dbReference type="InterPro" id="IPR036396">
    <property type="entry name" value="Cyt_P450_sf"/>
</dbReference>
<reference evidence="6" key="1">
    <citation type="submission" date="2021-07" db="EMBL/GenBank/DDBJ databases">
        <authorList>
            <person name="Durling M."/>
        </authorList>
    </citation>
    <scope>NUCLEOTIDE SEQUENCE</scope>
</reference>
<dbReference type="GO" id="GO:0016705">
    <property type="term" value="F:oxidoreductase activity, acting on paired donors, with incorporation or reduction of molecular oxygen"/>
    <property type="evidence" value="ECO:0007669"/>
    <property type="project" value="InterPro"/>
</dbReference>
<dbReference type="Proteomes" id="UP000701801">
    <property type="component" value="Unassembled WGS sequence"/>
</dbReference>
<comment type="cofactor">
    <cofactor evidence="1 5">
        <name>heme</name>
        <dbReference type="ChEBI" id="CHEBI:30413"/>
    </cofactor>
</comment>
<evidence type="ECO:0000313" key="7">
    <source>
        <dbReference type="Proteomes" id="UP000701801"/>
    </source>
</evidence>
<keyword evidence="7" id="KW-1185">Reference proteome</keyword>
<dbReference type="PRINTS" id="PR00465">
    <property type="entry name" value="EP450IV"/>
</dbReference>
<dbReference type="GO" id="GO:0005506">
    <property type="term" value="F:iron ion binding"/>
    <property type="evidence" value="ECO:0007669"/>
    <property type="project" value="InterPro"/>
</dbReference>
<evidence type="ECO:0000256" key="5">
    <source>
        <dbReference type="PIRSR" id="PIRSR602403-1"/>
    </source>
</evidence>
<dbReference type="PRINTS" id="PR00385">
    <property type="entry name" value="P450"/>
</dbReference>
<evidence type="ECO:0008006" key="8">
    <source>
        <dbReference type="Google" id="ProtNLM"/>
    </source>
</evidence>
<dbReference type="PANTHER" id="PTHR24305">
    <property type="entry name" value="CYTOCHROME P450"/>
    <property type="match status" value="1"/>
</dbReference>
<dbReference type="OrthoDB" id="3934656at2759"/>
<feature type="non-terminal residue" evidence="6">
    <location>
        <position position="414"/>
    </location>
</feature>
<evidence type="ECO:0000256" key="2">
    <source>
        <dbReference type="ARBA" id="ARBA00010617"/>
    </source>
</evidence>